<keyword evidence="1" id="KW-0328">Glycosyltransferase</keyword>
<evidence type="ECO:0000313" key="2">
    <source>
        <dbReference type="Proteomes" id="UP000677244"/>
    </source>
</evidence>
<dbReference type="Pfam" id="PF13692">
    <property type="entry name" value="Glyco_trans_1_4"/>
    <property type="match status" value="1"/>
</dbReference>
<dbReference type="Gene3D" id="3.40.50.2000">
    <property type="entry name" value="Glycogen Phosphorylase B"/>
    <property type="match status" value="2"/>
</dbReference>
<dbReference type="Proteomes" id="UP000677244">
    <property type="component" value="Unassembled WGS sequence"/>
</dbReference>
<dbReference type="EC" id="2.4.-.-" evidence="1"/>
<dbReference type="PANTHER" id="PTHR12526">
    <property type="entry name" value="GLYCOSYLTRANSFERASE"/>
    <property type="match status" value="1"/>
</dbReference>
<dbReference type="CDD" id="cd03801">
    <property type="entry name" value="GT4_PimA-like"/>
    <property type="match status" value="1"/>
</dbReference>
<comment type="caution">
    <text evidence="1">The sequence shown here is derived from an EMBL/GenBank/DDBJ whole genome shotgun (WGS) entry which is preliminary data.</text>
</comment>
<organism evidence="1 2">
    <name type="scientific">Niastella soli</name>
    <dbReference type="NCBI Taxonomy" id="2821487"/>
    <lineage>
        <taxon>Bacteria</taxon>
        <taxon>Pseudomonadati</taxon>
        <taxon>Bacteroidota</taxon>
        <taxon>Chitinophagia</taxon>
        <taxon>Chitinophagales</taxon>
        <taxon>Chitinophagaceae</taxon>
        <taxon>Niastella</taxon>
    </lineage>
</organism>
<dbReference type="EMBL" id="JAGHKO010000001">
    <property type="protein sequence ID" value="MBO9200150.1"/>
    <property type="molecule type" value="Genomic_DNA"/>
</dbReference>
<dbReference type="PANTHER" id="PTHR12526:SF600">
    <property type="entry name" value="GLYCOSYL TRANSFERASE GROUP 1"/>
    <property type="match status" value="1"/>
</dbReference>
<keyword evidence="1" id="KW-0808">Transferase</keyword>
<protein>
    <submittedName>
        <fullName evidence="1">Glycosyltransferase</fullName>
        <ecNumber evidence="1">2.4.-.-</ecNumber>
    </submittedName>
</protein>
<reference evidence="1 2" key="1">
    <citation type="submission" date="2021-03" db="EMBL/GenBank/DDBJ databases">
        <title>Assistant Professor.</title>
        <authorList>
            <person name="Huq M.A."/>
        </authorList>
    </citation>
    <scope>NUCLEOTIDE SEQUENCE [LARGE SCALE GENOMIC DNA]</scope>
    <source>
        <strain evidence="1 2">MAH-29</strain>
    </source>
</reference>
<dbReference type="SUPFAM" id="SSF53756">
    <property type="entry name" value="UDP-Glycosyltransferase/glycogen phosphorylase"/>
    <property type="match status" value="1"/>
</dbReference>
<accession>A0ABS3YQJ7</accession>
<proteinExistence type="predicted"/>
<gene>
    <name evidence="1" type="ORF">J7I42_07770</name>
</gene>
<dbReference type="GO" id="GO:0016757">
    <property type="term" value="F:glycosyltransferase activity"/>
    <property type="evidence" value="ECO:0007669"/>
    <property type="project" value="UniProtKB-KW"/>
</dbReference>
<keyword evidence="2" id="KW-1185">Reference proteome</keyword>
<evidence type="ECO:0000313" key="1">
    <source>
        <dbReference type="EMBL" id="MBO9200150.1"/>
    </source>
</evidence>
<sequence>MKTVLIIIPYKKIYPPMNGGMLRCFHLLHQLARYFEVTAIVHQDIESFKESFIPFPDLKKVKLFSTKDTAVRKDFFSVLPNRYQKALRYRWYNKSLKGPADENFLLMYPVVTEVLSRTKFDFIILENLSSLLLKKVIGKYAPKSHLIYDAHNVDYILALKDVEKKRMSFEQAERIKEAESSLAGSIDLVLACSDNDGKTFERLNNNAIKTIVVPNGVQVEKRSPHLNSIPAESQNILFCGSLDYEPNVQGIFWFIKDVWPMVQQQLPLLKLLIIGSGKPMGQLDPFKNDPSITFVGQVPQVGPYYEEAIISIVPLLTGSGTRLKILEAMSKRVPVISTSIGAEGIEYIHDENILIADDPKVFAKNICDLVRNKEKRMHIQQRGYELVTKLYDWDIIGEQLATYLKTNY</sequence>
<dbReference type="RefSeq" id="WP_209138205.1">
    <property type="nucleotide sequence ID" value="NZ_JAGHKO010000001.1"/>
</dbReference>
<name>A0ABS3YQJ7_9BACT</name>